<organism evidence="1 2">
    <name type="scientific">Caerostris extrusa</name>
    <name type="common">Bark spider</name>
    <name type="synonym">Caerostris bankana</name>
    <dbReference type="NCBI Taxonomy" id="172846"/>
    <lineage>
        <taxon>Eukaryota</taxon>
        <taxon>Metazoa</taxon>
        <taxon>Ecdysozoa</taxon>
        <taxon>Arthropoda</taxon>
        <taxon>Chelicerata</taxon>
        <taxon>Arachnida</taxon>
        <taxon>Araneae</taxon>
        <taxon>Araneomorphae</taxon>
        <taxon>Entelegynae</taxon>
        <taxon>Araneoidea</taxon>
        <taxon>Araneidae</taxon>
        <taxon>Caerostris</taxon>
    </lineage>
</organism>
<reference evidence="1 2" key="1">
    <citation type="submission" date="2021-06" db="EMBL/GenBank/DDBJ databases">
        <title>Caerostris extrusa draft genome.</title>
        <authorList>
            <person name="Kono N."/>
            <person name="Arakawa K."/>
        </authorList>
    </citation>
    <scope>NUCLEOTIDE SEQUENCE [LARGE SCALE GENOMIC DNA]</scope>
</reference>
<name>A0AAV4QQA4_CAEEX</name>
<dbReference type="Proteomes" id="UP001054945">
    <property type="component" value="Unassembled WGS sequence"/>
</dbReference>
<comment type="caution">
    <text evidence="1">The sequence shown here is derived from an EMBL/GenBank/DDBJ whole genome shotgun (WGS) entry which is preliminary data.</text>
</comment>
<dbReference type="EMBL" id="BPLR01006640">
    <property type="protein sequence ID" value="GIY11380.1"/>
    <property type="molecule type" value="Genomic_DNA"/>
</dbReference>
<gene>
    <name evidence="1" type="ORF">CEXT_506521</name>
</gene>
<dbReference type="AlphaFoldDB" id="A0AAV4QQA4"/>
<accession>A0AAV4QQA4</accession>
<proteinExistence type="predicted"/>
<keyword evidence="2" id="KW-1185">Reference proteome</keyword>
<protein>
    <submittedName>
        <fullName evidence="1">Uncharacterized protein</fullName>
    </submittedName>
</protein>
<evidence type="ECO:0000313" key="2">
    <source>
        <dbReference type="Proteomes" id="UP001054945"/>
    </source>
</evidence>
<evidence type="ECO:0000313" key="1">
    <source>
        <dbReference type="EMBL" id="GIY11380.1"/>
    </source>
</evidence>
<sequence>MEIFLEYKRLFSYPPYPPYAAPSWNSRMYILLSAPRFDVCFLAQQKRKALLTVEGSKPICLITNEPGSLFAWRRGPNKLFDIVNSSLNILGPPPFEESKICLAFNRRLPNVCIVIADRFGPRAYPFARTWPSQTRLITTRLVRKVSTAELRRKYLFSCRLSYTTLYSIILYFCRLPYTRVDYLILPYTRVDYPYITLYSITLYSCRLSYTTYTRLSYTFVDYLILPYTRVDYITLYSITLYSCRLSYITLYSIIRLHYTLPYTRLDYLILPYTRLSYTFVDYLILLPYTRLPYTRVDYLILDYAILYSCHFCRSYTTL</sequence>